<dbReference type="SUPFAM" id="SSF54060">
    <property type="entry name" value="His-Me finger endonucleases"/>
    <property type="match status" value="1"/>
</dbReference>
<dbReference type="InterPro" id="IPR003615">
    <property type="entry name" value="HNH_nuc"/>
</dbReference>
<dbReference type="EMBL" id="JARPYR010000039">
    <property type="protein sequence ID" value="MDT2597914.1"/>
    <property type="molecule type" value="Genomic_DNA"/>
</dbReference>
<evidence type="ECO:0000313" key="3">
    <source>
        <dbReference type="EMBL" id="MDT2597914.1"/>
    </source>
</evidence>
<dbReference type="Pfam" id="PF13392">
    <property type="entry name" value="HNH_3"/>
    <property type="match status" value="1"/>
</dbReference>
<evidence type="ECO:0000259" key="1">
    <source>
        <dbReference type="Pfam" id="PF07463"/>
    </source>
</evidence>
<reference evidence="3 4" key="1">
    <citation type="submission" date="2023-03" db="EMBL/GenBank/DDBJ databases">
        <authorList>
            <person name="Shen W."/>
            <person name="Cai J."/>
        </authorList>
    </citation>
    <scope>NUCLEOTIDE SEQUENCE [LARGE SCALE GENOMIC DNA]</scope>
    <source>
        <strain evidence="3 4">P72-2</strain>
    </source>
</reference>
<dbReference type="RefSeq" id="WP_311806717.1">
    <property type="nucleotide sequence ID" value="NZ_JARPYR010000039.1"/>
</dbReference>
<protein>
    <submittedName>
        <fullName evidence="3">NUMOD4 motif-containing HNH endonuclease</fullName>
    </submittedName>
</protein>
<evidence type="ECO:0000259" key="2">
    <source>
        <dbReference type="Pfam" id="PF13392"/>
    </source>
</evidence>
<dbReference type="InterPro" id="IPR044925">
    <property type="entry name" value="His-Me_finger_sf"/>
</dbReference>
<keyword evidence="4" id="KW-1185">Reference proteome</keyword>
<proteinExistence type="predicted"/>
<gene>
    <name evidence="3" type="ORF">P7D39_12985</name>
</gene>
<evidence type="ECO:0000313" key="4">
    <source>
        <dbReference type="Proteomes" id="UP001256547"/>
    </source>
</evidence>
<keyword evidence="3" id="KW-0540">Nuclease</keyword>
<dbReference type="InterPro" id="IPR010902">
    <property type="entry name" value="NUMOD4"/>
</dbReference>
<organism evidence="3 4">
    <name type="scientific">Enterococcus dongliensis</name>
    <dbReference type="NCBI Taxonomy" id="2559925"/>
    <lineage>
        <taxon>Bacteria</taxon>
        <taxon>Bacillati</taxon>
        <taxon>Bacillota</taxon>
        <taxon>Bacilli</taxon>
        <taxon>Lactobacillales</taxon>
        <taxon>Enterococcaceae</taxon>
        <taxon>Enterococcus</taxon>
    </lineage>
</organism>
<dbReference type="Gene3D" id="3.90.75.20">
    <property type="match status" value="1"/>
</dbReference>
<comment type="caution">
    <text evidence="3">The sequence shown here is derived from an EMBL/GenBank/DDBJ whole genome shotgun (WGS) entry which is preliminary data.</text>
</comment>
<name>A0ABU3ESU5_9ENTE</name>
<feature type="domain" description="HNH nuclease" evidence="2">
    <location>
        <begin position="59"/>
        <end position="102"/>
    </location>
</feature>
<feature type="domain" description="NUMOD4" evidence="1">
    <location>
        <begin position="5"/>
        <end position="47"/>
    </location>
</feature>
<accession>A0ABU3ESU5</accession>
<dbReference type="GeneID" id="86911150"/>
<keyword evidence="3" id="KW-0378">Hydrolase</keyword>
<dbReference type="Pfam" id="PF07463">
    <property type="entry name" value="NUMOD4"/>
    <property type="match status" value="1"/>
</dbReference>
<keyword evidence="3" id="KW-0255">Endonuclease</keyword>
<dbReference type="Proteomes" id="UP001256547">
    <property type="component" value="Unassembled WGS sequence"/>
</dbReference>
<dbReference type="GO" id="GO:0004519">
    <property type="term" value="F:endonuclease activity"/>
    <property type="evidence" value="ECO:0007669"/>
    <property type="project" value="UniProtKB-KW"/>
</dbReference>
<sequence length="183" mass="21164">MKNLEKWKELENFPGYLISSFGRVYSMKTNQFKRTRTSNCGYTQIGLYSSFEHKTISCFVHRLVAQAFIPNELNKEQVNHIDGNKNNNTLSNLEWSTRSENVKHAYLIGIKEPTEKVRAVAQKLRAVPVAVTNKKTGEEMVFYSGRRAANYFNVKPHYFYKLLRTNGEDSNFAIKKLRGESNV</sequence>